<reference evidence="3" key="1">
    <citation type="submission" date="2024-04" db="EMBL/GenBank/DDBJ databases">
        <title>Salinicola lusitanus LLJ914,a marine bacterium isolated from the Okinawa Trough.</title>
        <authorList>
            <person name="Li J."/>
        </authorList>
    </citation>
    <scope>NUCLEOTIDE SEQUENCE [LARGE SCALE GENOMIC DNA]</scope>
</reference>
<gene>
    <name evidence="2" type="ORF">WMY93_013762</name>
</gene>
<dbReference type="AlphaFoldDB" id="A0AAW0P0X4"/>
<proteinExistence type="predicted"/>
<organism evidence="2 3">
    <name type="scientific">Mugilogobius chulae</name>
    <name type="common">yellowstripe goby</name>
    <dbReference type="NCBI Taxonomy" id="88201"/>
    <lineage>
        <taxon>Eukaryota</taxon>
        <taxon>Metazoa</taxon>
        <taxon>Chordata</taxon>
        <taxon>Craniata</taxon>
        <taxon>Vertebrata</taxon>
        <taxon>Euteleostomi</taxon>
        <taxon>Actinopterygii</taxon>
        <taxon>Neopterygii</taxon>
        <taxon>Teleostei</taxon>
        <taxon>Neoteleostei</taxon>
        <taxon>Acanthomorphata</taxon>
        <taxon>Gobiaria</taxon>
        <taxon>Gobiiformes</taxon>
        <taxon>Gobioidei</taxon>
        <taxon>Gobiidae</taxon>
        <taxon>Gobionellinae</taxon>
        <taxon>Mugilogobius</taxon>
    </lineage>
</organism>
<sequence length="135" mass="15600">MERSEEQSRQSHSSKYSDCSVTITEYEYSNGHASQEELQRYNSQQQREKHHYSYQIPENALQPNPFAPDLIHNTEEGQSSYPQHSTYLTSLDEEPPVLTYEGGPRTDGSSRKTPRAKTRRPATVTHAALIKRIYR</sequence>
<protein>
    <submittedName>
        <fullName evidence="2">Uncharacterized protein</fullName>
    </submittedName>
</protein>
<evidence type="ECO:0000313" key="3">
    <source>
        <dbReference type="Proteomes" id="UP001460270"/>
    </source>
</evidence>
<dbReference type="EMBL" id="JBBPFD010000009">
    <property type="protein sequence ID" value="KAK7913551.1"/>
    <property type="molecule type" value="Genomic_DNA"/>
</dbReference>
<feature type="compositionally biased region" description="Polar residues" evidence="1">
    <location>
        <begin position="76"/>
        <end position="89"/>
    </location>
</feature>
<evidence type="ECO:0000313" key="2">
    <source>
        <dbReference type="EMBL" id="KAK7913551.1"/>
    </source>
</evidence>
<keyword evidence="3" id="KW-1185">Reference proteome</keyword>
<accession>A0AAW0P0X4</accession>
<dbReference type="Proteomes" id="UP001460270">
    <property type="component" value="Unassembled WGS sequence"/>
</dbReference>
<name>A0AAW0P0X4_9GOBI</name>
<comment type="caution">
    <text evidence="2">The sequence shown here is derived from an EMBL/GenBank/DDBJ whole genome shotgun (WGS) entry which is preliminary data.</text>
</comment>
<evidence type="ECO:0000256" key="1">
    <source>
        <dbReference type="SAM" id="MobiDB-lite"/>
    </source>
</evidence>
<feature type="region of interest" description="Disordered" evidence="1">
    <location>
        <begin position="30"/>
        <end position="123"/>
    </location>
</feature>